<dbReference type="Proteomes" id="UP000034856">
    <property type="component" value="Unassembled WGS sequence"/>
</dbReference>
<evidence type="ECO:0000313" key="3">
    <source>
        <dbReference type="Proteomes" id="UP000034856"/>
    </source>
</evidence>
<evidence type="ECO:0000256" key="1">
    <source>
        <dbReference type="SAM" id="MobiDB-lite"/>
    </source>
</evidence>
<organism evidence="2 3">
    <name type="scientific">Candidatus Azambacteria bacterium GW2011_GWF2_46_32</name>
    <dbReference type="NCBI Taxonomy" id="1618628"/>
    <lineage>
        <taxon>Bacteria</taxon>
        <taxon>Candidatus Azamiibacteriota</taxon>
    </lineage>
</organism>
<name>A0A0G1PYW8_9BACT</name>
<reference evidence="2 3" key="1">
    <citation type="journal article" date="2015" name="Nature">
        <title>rRNA introns, odd ribosomes, and small enigmatic genomes across a large radiation of phyla.</title>
        <authorList>
            <person name="Brown C.T."/>
            <person name="Hug L.A."/>
            <person name="Thomas B.C."/>
            <person name="Sharon I."/>
            <person name="Castelle C.J."/>
            <person name="Singh A."/>
            <person name="Wilkins M.J."/>
            <person name="Williams K.H."/>
            <person name="Banfield J.F."/>
        </authorList>
    </citation>
    <scope>NUCLEOTIDE SEQUENCE [LARGE SCALE GENOMIC DNA]</scope>
</reference>
<sequence>MIKQYAPTQILQLYSQSSADVQDTAVSERTADRLRNIVLTKHELSLNQLGKTARLLGLVLFGLLHPDELAANFQKELGIEPVQAKALYRDIWETILRPIETSLKRIHGQIKAVEEIEIEAEFKPPVAKIEEIKKEAVAPPPIKPVAVARPAPPPPPIRPVLPKKEEPTPSRAEAYLEPIEEEIKPPVPAPPRPVPPKAEKIEIGGIPVEVVPKKEVEERPVTPPRISALYLESVEDEEPPKKSRPDVFCVRAVENIFNDTFWFLSNVLFCRF</sequence>
<feature type="compositionally biased region" description="Pro residues" evidence="1">
    <location>
        <begin position="150"/>
        <end position="159"/>
    </location>
</feature>
<feature type="region of interest" description="Disordered" evidence="1">
    <location>
        <begin position="145"/>
        <end position="168"/>
    </location>
</feature>
<proteinExistence type="predicted"/>
<protein>
    <submittedName>
        <fullName evidence="2">Early nodulin 75-like protein</fullName>
    </submittedName>
</protein>
<dbReference type="AlphaFoldDB" id="A0A0G1PYW8"/>
<dbReference type="EMBL" id="LCMM01000015">
    <property type="protein sequence ID" value="KKU37692.1"/>
    <property type="molecule type" value="Genomic_DNA"/>
</dbReference>
<accession>A0A0G1PYW8</accession>
<comment type="caution">
    <text evidence="2">The sequence shown here is derived from an EMBL/GenBank/DDBJ whole genome shotgun (WGS) entry which is preliminary data.</text>
</comment>
<gene>
    <name evidence="2" type="ORF">UX51_C0015G0004</name>
</gene>
<evidence type="ECO:0000313" key="2">
    <source>
        <dbReference type="EMBL" id="KKU37692.1"/>
    </source>
</evidence>